<dbReference type="Proteomes" id="UP000192739">
    <property type="component" value="Unassembled WGS sequence"/>
</dbReference>
<evidence type="ECO:0000256" key="1">
    <source>
        <dbReference type="SAM" id="SignalP"/>
    </source>
</evidence>
<evidence type="ECO:0000313" key="2">
    <source>
        <dbReference type="EMBL" id="ORB07227.1"/>
    </source>
</evidence>
<evidence type="ECO:0000313" key="3">
    <source>
        <dbReference type="Proteomes" id="UP000192739"/>
    </source>
</evidence>
<accession>A0A1E3SC75</accession>
<organism evidence="2 3">
    <name type="scientific">Mycobacterium intermedium</name>
    <dbReference type="NCBI Taxonomy" id="28445"/>
    <lineage>
        <taxon>Bacteria</taxon>
        <taxon>Bacillati</taxon>
        <taxon>Actinomycetota</taxon>
        <taxon>Actinomycetes</taxon>
        <taxon>Mycobacteriales</taxon>
        <taxon>Mycobacteriaceae</taxon>
        <taxon>Mycobacterium</taxon>
        <taxon>Mycobacterium simiae complex</taxon>
    </lineage>
</organism>
<comment type="caution">
    <text evidence="2">The sequence shown here is derived from an EMBL/GenBank/DDBJ whole genome shotgun (WGS) entry which is preliminary data.</text>
</comment>
<sequence>MRTGAKALLGAAVIAVGFAAVAPAAAHADGCVQVGGWGGQCDFNYAPDGSHEHCDNGWAPFVGRIQNCFWVSARPVP</sequence>
<keyword evidence="1" id="KW-0732">Signal</keyword>
<dbReference type="RefSeq" id="WP_069420203.1">
    <property type="nucleotide sequence ID" value="NZ_CBCRZH010000044.1"/>
</dbReference>
<feature type="chain" id="PRO_5014267853" evidence="1">
    <location>
        <begin position="29"/>
        <end position="77"/>
    </location>
</feature>
<proteinExistence type="predicted"/>
<feature type="signal peptide" evidence="1">
    <location>
        <begin position="1"/>
        <end position="28"/>
    </location>
</feature>
<dbReference type="EMBL" id="MVHT01000020">
    <property type="protein sequence ID" value="ORB07227.1"/>
    <property type="molecule type" value="Genomic_DNA"/>
</dbReference>
<protein>
    <submittedName>
        <fullName evidence="2">Uncharacterized protein</fullName>
    </submittedName>
</protein>
<keyword evidence="3" id="KW-1185">Reference proteome</keyword>
<gene>
    <name evidence="2" type="ORF">BST27_09970</name>
</gene>
<reference evidence="2 3" key="1">
    <citation type="submission" date="2017-02" db="EMBL/GenBank/DDBJ databases">
        <title>The new phylogeny of genus Mycobacterium.</title>
        <authorList>
            <person name="Tortoli E."/>
            <person name="Trovato A."/>
            <person name="Cirillo D.M."/>
        </authorList>
    </citation>
    <scope>NUCLEOTIDE SEQUENCE [LARGE SCALE GENOMIC DNA]</scope>
    <source>
        <strain evidence="2 3">DSM 44049</strain>
    </source>
</reference>
<dbReference type="AlphaFoldDB" id="A0A1E3SC75"/>
<name>A0A1E3SC75_MYCIE</name>